<dbReference type="Proteomes" id="UP000188268">
    <property type="component" value="Unassembled WGS sequence"/>
</dbReference>
<evidence type="ECO:0000313" key="1">
    <source>
        <dbReference type="EMBL" id="OMP05474.1"/>
    </source>
</evidence>
<reference evidence="1 2" key="1">
    <citation type="submission" date="2013-09" db="EMBL/GenBank/DDBJ databases">
        <title>Corchorus capsularis genome sequencing.</title>
        <authorList>
            <person name="Alam M."/>
            <person name="Haque M.S."/>
            <person name="Islam M.S."/>
            <person name="Emdad E.M."/>
            <person name="Islam M.M."/>
            <person name="Ahmed B."/>
            <person name="Halim A."/>
            <person name="Hossen Q.M.M."/>
            <person name="Hossain M.Z."/>
            <person name="Ahmed R."/>
            <person name="Khan M.M."/>
            <person name="Islam R."/>
            <person name="Rashid M.M."/>
            <person name="Khan S.A."/>
            <person name="Rahman M.S."/>
            <person name="Alam M."/>
        </authorList>
    </citation>
    <scope>NUCLEOTIDE SEQUENCE [LARGE SCALE GENOMIC DNA]</scope>
    <source>
        <strain evidence="2">cv. CVL-1</strain>
        <tissue evidence="1">Whole seedling</tissue>
    </source>
</reference>
<dbReference type="EMBL" id="AWWV01005350">
    <property type="protein sequence ID" value="OMP05474.1"/>
    <property type="molecule type" value="Genomic_DNA"/>
</dbReference>
<accession>A0A1R3KEK4</accession>
<dbReference type="AlphaFoldDB" id="A0A1R3KEK4"/>
<sequence>MESRKTCGGRKGCVFGRRELFASGLSHFPFPFANFS</sequence>
<gene>
    <name evidence="1" type="ORF">CCACVL1_01884</name>
</gene>
<feature type="non-terminal residue" evidence="1">
    <location>
        <position position="36"/>
    </location>
</feature>
<organism evidence="1 2">
    <name type="scientific">Corchorus capsularis</name>
    <name type="common">Jute</name>
    <dbReference type="NCBI Taxonomy" id="210143"/>
    <lineage>
        <taxon>Eukaryota</taxon>
        <taxon>Viridiplantae</taxon>
        <taxon>Streptophyta</taxon>
        <taxon>Embryophyta</taxon>
        <taxon>Tracheophyta</taxon>
        <taxon>Spermatophyta</taxon>
        <taxon>Magnoliopsida</taxon>
        <taxon>eudicotyledons</taxon>
        <taxon>Gunneridae</taxon>
        <taxon>Pentapetalae</taxon>
        <taxon>rosids</taxon>
        <taxon>malvids</taxon>
        <taxon>Malvales</taxon>
        <taxon>Malvaceae</taxon>
        <taxon>Grewioideae</taxon>
        <taxon>Apeibeae</taxon>
        <taxon>Corchorus</taxon>
    </lineage>
</organism>
<proteinExistence type="predicted"/>
<evidence type="ECO:0000313" key="2">
    <source>
        <dbReference type="Proteomes" id="UP000188268"/>
    </source>
</evidence>
<comment type="caution">
    <text evidence="1">The sequence shown here is derived from an EMBL/GenBank/DDBJ whole genome shotgun (WGS) entry which is preliminary data.</text>
</comment>
<protein>
    <submittedName>
        <fullName evidence="1">Uncharacterized protein</fullName>
    </submittedName>
</protein>
<name>A0A1R3KEK4_COCAP</name>
<dbReference type="Gramene" id="OMP05474">
    <property type="protein sequence ID" value="OMP05474"/>
    <property type="gene ID" value="CCACVL1_01884"/>
</dbReference>
<keyword evidence="2" id="KW-1185">Reference proteome</keyword>